<sequence length="367" mass="41342">MKVLHLISGGETGGSRKHVITLLSKFPKDQVVLAVFQEGALAEEARKAGIRVELFLQSSRYDLSILKRLVAFIKSEKFDIIHTHGPRANLFGIYLHKKTKVKWLTTVHSDPSLDFIKSGVKGRVFTNLHLYAVKKMDYYFAVSERFKENLIKLGIERDKVQTVYNGIDFTEEKAEPLSLGDMGVNDTDFVMTMVARLHPIKGHDIVFNALKNINNPSVKLLLVGDGPIQKELEKMVQDLNLRNQVYFLGFRHDVDQLYASSHLGLLASHSESFPLALLEAANQRVPILTTDVGGVGELVSPKETGWIVPVKDTKAYEMAIRDALACYQDNQLSGMGEKLYDYASTTFSLENLYKTTKQVYFDLIDKN</sequence>
<dbReference type="Proteomes" id="UP001597506">
    <property type="component" value="Unassembled WGS sequence"/>
</dbReference>
<name>A0ABW5RZZ4_9BACI</name>
<comment type="caution">
    <text evidence="4">The sequence shown here is derived from an EMBL/GenBank/DDBJ whole genome shotgun (WGS) entry which is preliminary data.</text>
</comment>
<comment type="similarity">
    <text evidence="1">Belongs to the glycosyltransferase group 1 family. Glycosyltransferase 4 subfamily.</text>
</comment>
<dbReference type="GO" id="GO:0016757">
    <property type="term" value="F:glycosyltransferase activity"/>
    <property type="evidence" value="ECO:0007669"/>
    <property type="project" value="UniProtKB-KW"/>
</dbReference>
<dbReference type="SUPFAM" id="SSF53756">
    <property type="entry name" value="UDP-Glycosyltransferase/glycogen phosphorylase"/>
    <property type="match status" value="1"/>
</dbReference>
<keyword evidence="4" id="KW-0808">Transferase</keyword>
<dbReference type="InterPro" id="IPR001296">
    <property type="entry name" value="Glyco_trans_1"/>
</dbReference>
<feature type="domain" description="Glycosyltransferase subfamily 4-like N-terminal" evidence="3">
    <location>
        <begin position="13"/>
        <end position="169"/>
    </location>
</feature>
<organism evidence="4 5">
    <name type="scientific">Bacillus seohaeanensis</name>
    <dbReference type="NCBI Taxonomy" id="284580"/>
    <lineage>
        <taxon>Bacteria</taxon>
        <taxon>Bacillati</taxon>
        <taxon>Bacillota</taxon>
        <taxon>Bacilli</taxon>
        <taxon>Bacillales</taxon>
        <taxon>Bacillaceae</taxon>
        <taxon>Bacillus</taxon>
    </lineage>
</organism>
<evidence type="ECO:0000256" key="1">
    <source>
        <dbReference type="ARBA" id="ARBA00009481"/>
    </source>
</evidence>
<evidence type="ECO:0000313" key="4">
    <source>
        <dbReference type="EMBL" id="MFD2683107.1"/>
    </source>
</evidence>
<dbReference type="EC" id="2.4.-.-" evidence="4"/>
<accession>A0ABW5RZZ4</accession>
<evidence type="ECO:0000259" key="2">
    <source>
        <dbReference type="Pfam" id="PF00534"/>
    </source>
</evidence>
<dbReference type="InterPro" id="IPR028098">
    <property type="entry name" value="Glyco_trans_4-like_N"/>
</dbReference>
<evidence type="ECO:0000313" key="5">
    <source>
        <dbReference type="Proteomes" id="UP001597506"/>
    </source>
</evidence>
<protein>
    <submittedName>
        <fullName evidence="4">Glycosyltransferase</fullName>
        <ecNumber evidence="4">2.4.-.-</ecNumber>
    </submittedName>
</protein>
<keyword evidence="5" id="KW-1185">Reference proteome</keyword>
<feature type="domain" description="Glycosyl transferase family 1" evidence="2">
    <location>
        <begin position="184"/>
        <end position="327"/>
    </location>
</feature>
<evidence type="ECO:0000259" key="3">
    <source>
        <dbReference type="Pfam" id="PF13439"/>
    </source>
</evidence>
<keyword evidence="4" id="KW-0328">Glycosyltransferase</keyword>
<proteinExistence type="inferred from homology"/>
<dbReference type="PANTHER" id="PTHR12526">
    <property type="entry name" value="GLYCOSYLTRANSFERASE"/>
    <property type="match status" value="1"/>
</dbReference>
<dbReference type="PANTHER" id="PTHR12526:SF638">
    <property type="entry name" value="SPORE COAT PROTEIN SA"/>
    <property type="match status" value="1"/>
</dbReference>
<dbReference type="Pfam" id="PF00534">
    <property type="entry name" value="Glycos_transf_1"/>
    <property type="match status" value="1"/>
</dbReference>
<dbReference type="Gene3D" id="3.40.50.2000">
    <property type="entry name" value="Glycogen Phosphorylase B"/>
    <property type="match status" value="2"/>
</dbReference>
<dbReference type="RefSeq" id="WP_377938105.1">
    <property type="nucleotide sequence ID" value="NZ_JBHUMF010000035.1"/>
</dbReference>
<reference evidence="5" key="1">
    <citation type="journal article" date="2019" name="Int. J. Syst. Evol. Microbiol.">
        <title>The Global Catalogue of Microorganisms (GCM) 10K type strain sequencing project: providing services to taxonomists for standard genome sequencing and annotation.</title>
        <authorList>
            <consortium name="The Broad Institute Genomics Platform"/>
            <consortium name="The Broad Institute Genome Sequencing Center for Infectious Disease"/>
            <person name="Wu L."/>
            <person name="Ma J."/>
        </authorList>
    </citation>
    <scope>NUCLEOTIDE SEQUENCE [LARGE SCALE GENOMIC DNA]</scope>
    <source>
        <strain evidence="5">KCTC 3913</strain>
    </source>
</reference>
<gene>
    <name evidence="4" type="ORF">ACFSUL_20450</name>
</gene>
<dbReference type="EMBL" id="JBHUMF010000035">
    <property type="protein sequence ID" value="MFD2683107.1"/>
    <property type="molecule type" value="Genomic_DNA"/>
</dbReference>
<dbReference type="Pfam" id="PF13439">
    <property type="entry name" value="Glyco_transf_4"/>
    <property type="match status" value="1"/>
</dbReference>